<evidence type="ECO:0000256" key="1">
    <source>
        <dbReference type="ARBA" id="ARBA00023251"/>
    </source>
</evidence>
<name>A0ABV9MAP9_9BACL</name>
<comment type="caution">
    <text evidence="3">The sequence shown here is derived from an EMBL/GenBank/DDBJ whole genome shotgun (WGS) entry which is preliminary data.</text>
</comment>
<dbReference type="InterPro" id="IPR000182">
    <property type="entry name" value="GNAT_dom"/>
</dbReference>
<evidence type="ECO:0000313" key="4">
    <source>
        <dbReference type="Proteomes" id="UP001595932"/>
    </source>
</evidence>
<evidence type="ECO:0000313" key="3">
    <source>
        <dbReference type="EMBL" id="MFC4712831.1"/>
    </source>
</evidence>
<dbReference type="SUPFAM" id="SSF55729">
    <property type="entry name" value="Acyl-CoA N-acyltransferases (Nat)"/>
    <property type="match status" value="1"/>
</dbReference>
<keyword evidence="3" id="KW-0808">Transferase</keyword>
<protein>
    <submittedName>
        <fullName evidence="3">GNAT family N-acetyltransferase</fullName>
        <ecNumber evidence="3">2.3.1.-</ecNumber>
    </submittedName>
</protein>
<dbReference type="EMBL" id="JBHSGL010000005">
    <property type="protein sequence ID" value="MFC4712831.1"/>
    <property type="molecule type" value="Genomic_DNA"/>
</dbReference>
<dbReference type="PANTHER" id="PTHR31438">
    <property type="entry name" value="LYSINE N-ACYLTRANSFERASE C17G9.06C-RELATED"/>
    <property type="match status" value="1"/>
</dbReference>
<keyword evidence="3" id="KW-0012">Acyltransferase</keyword>
<dbReference type="CDD" id="cd04301">
    <property type="entry name" value="NAT_SF"/>
    <property type="match status" value="1"/>
</dbReference>
<dbReference type="PROSITE" id="PS51186">
    <property type="entry name" value="GNAT"/>
    <property type="match status" value="1"/>
</dbReference>
<dbReference type="EC" id="2.3.1.-" evidence="3"/>
<dbReference type="GO" id="GO:0016746">
    <property type="term" value="F:acyltransferase activity"/>
    <property type="evidence" value="ECO:0007669"/>
    <property type="project" value="UniProtKB-KW"/>
</dbReference>
<feature type="domain" description="N-acetyltransferase" evidence="2">
    <location>
        <begin position="8"/>
        <end position="178"/>
    </location>
</feature>
<evidence type="ECO:0000259" key="2">
    <source>
        <dbReference type="PROSITE" id="PS51186"/>
    </source>
</evidence>
<dbReference type="InterPro" id="IPR016181">
    <property type="entry name" value="Acyl_CoA_acyltransferase"/>
</dbReference>
<dbReference type="PANTHER" id="PTHR31438:SF1">
    <property type="entry name" value="LYSINE N-ACYLTRANSFERASE C17G9.06C-RELATED"/>
    <property type="match status" value="1"/>
</dbReference>
<keyword evidence="4" id="KW-1185">Reference proteome</keyword>
<reference evidence="4" key="1">
    <citation type="journal article" date="2019" name="Int. J. Syst. Evol. Microbiol.">
        <title>The Global Catalogue of Microorganisms (GCM) 10K type strain sequencing project: providing services to taxonomists for standard genome sequencing and annotation.</title>
        <authorList>
            <consortium name="The Broad Institute Genomics Platform"/>
            <consortium name="The Broad Institute Genome Sequencing Center for Infectious Disease"/>
            <person name="Wu L."/>
            <person name="Ma J."/>
        </authorList>
    </citation>
    <scope>NUCLEOTIDE SEQUENCE [LARGE SCALE GENOMIC DNA]</scope>
    <source>
        <strain evidence="4">CGMCC 1.12151</strain>
    </source>
</reference>
<gene>
    <name evidence="3" type="ORF">ACFO5U_08175</name>
</gene>
<organism evidence="3 4">
    <name type="scientific">Planococcus dechangensis</name>
    <dbReference type="NCBI Taxonomy" id="1176255"/>
    <lineage>
        <taxon>Bacteria</taxon>
        <taxon>Bacillati</taxon>
        <taxon>Bacillota</taxon>
        <taxon>Bacilli</taxon>
        <taxon>Bacillales</taxon>
        <taxon>Caryophanaceae</taxon>
        <taxon>Planococcus</taxon>
    </lineage>
</organism>
<dbReference type="Proteomes" id="UP001595932">
    <property type="component" value="Unassembled WGS sequence"/>
</dbReference>
<accession>A0ABV9MAP9</accession>
<sequence length="185" mass="21584">MGLQVDNISFERLRREHLPLLYEWITKEPPINRFWGYSYSGTYKEFVHEFVGSIKGSDPTEPYMIFYEEQPIGYIQTFRWSDYPGSEKFAELERAAGLDVLIGAPPFRGKGFGQQIIRRFLEDIVFSDGSVNCCVTDPDVRNIPAIRAYEKVGFKIVQRVEEVSDISRPVWFMKVARQQLEQKKN</sequence>
<dbReference type="RefSeq" id="WP_377278289.1">
    <property type="nucleotide sequence ID" value="NZ_JBHSGL010000005.1"/>
</dbReference>
<dbReference type="Pfam" id="PF13523">
    <property type="entry name" value="Acetyltransf_8"/>
    <property type="match status" value="1"/>
</dbReference>
<proteinExistence type="predicted"/>
<keyword evidence="1" id="KW-0046">Antibiotic resistance</keyword>
<dbReference type="Gene3D" id="3.40.630.30">
    <property type="match status" value="1"/>
</dbReference>